<feature type="region of interest" description="Disordered" evidence="1">
    <location>
        <begin position="1"/>
        <end position="21"/>
    </location>
</feature>
<evidence type="ECO:0000256" key="1">
    <source>
        <dbReference type="SAM" id="MobiDB-lite"/>
    </source>
</evidence>
<accession>A0AAV7VKX5</accession>
<gene>
    <name evidence="2" type="ORF">NDU88_006093</name>
</gene>
<comment type="caution">
    <text evidence="2">The sequence shown here is derived from an EMBL/GenBank/DDBJ whole genome shotgun (WGS) entry which is preliminary data.</text>
</comment>
<dbReference type="AlphaFoldDB" id="A0AAV7VKX5"/>
<feature type="compositionally biased region" description="Polar residues" evidence="1">
    <location>
        <begin position="10"/>
        <end position="21"/>
    </location>
</feature>
<organism evidence="2 3">
    <name type="scientific">Pleurodeles waltl</name>
    <name type="common">Iberian ribbed newt</name>
    <dbReference type="NCBI Taxonomy" id="8319"/>
    <lineage>
        <taxon>Eukaryota</taxon>
        <taxon>Metazoa</taxon>
        <taxon>Chordata</taxon>
        <taxon>Craniata</taxon>
        <taxon>Vertebrata</taxon>
        <taxon>Euteleostomi</taxon>
        <taxon>Amphibia</taxon>
        <taxon>Batrachia</taxon>
        <taxon>Caudata</taxon>
        <taxon>Salamandroidea</taxon>
        <taxon>Salamandridae</taxon>
        <taxon>Pleurodelinae</taxon>
        <taxon>Pleurodeles</taxon>
    </lineage>
</organism>
<protein>
    <recommendedName>
        <fullName evidence="4">Reverse transcriptase domain-containing protein</fullName>
    </recommendedName>
</protein>
<dbReference type="Proteomes" id="UP001066276">
    <property type="component" value="Chromosome 2_1"/>
</dbReference>
<sequence>MPPEDVQKPAKTQESCGSGVSDSGMWALVAANHLLGPEEKRKEQQLEAEPPRVVGTRPLHVLMYADDWVLLERTGRELRKFLDRFVAFMSDLSLSTNKAKSVAMVCGDL</sequence>
<proteinExistence type="predicted"/>
<keyword evidence="3" id="KW-1185">Reference proteome</keyword>
<evidence type="ECO:0000313" key="2">
    <source>
        <dbReference type="EMBL" id="KAJ1202293.1"/>
    </source>
</evidence>
<evidence type="ECO:0000313" key="3">
    <source>
        <dbReference type="Proteomes" id="UP001066276"/>
    </source>
</evidence>
<name>A0AAV7VKX5_PLEWA</name>
<dbReference type="EMBL" id="JANPWB010000003">
    <property type="protein sequence ID" value="KAJ1202293.1"/>
    <property type="molecule type" value="Genomic_DNA"/>
</dbReference>
<reference evidence="2" key="1">
    <citation type="journal article" date="2022" name="bioRxiv">
        <title>Sequencing and chromosome-scale assembly of the giantPleurodeles waltlgenome.</title>
        <authorList>
            <person name="Brown T."/>
            <person name="Elewa A."/>
            <person name="Iarovenko S."/>
            <person name="Subramanian E."/>
            <person name="Araus A.J."/>
            <person name="Petzold A."/>
            <person name="Susuki M."/>
            <person name="Suzuki K.-i.T."/>
            <person name="Hayashi T."/>
            <person name="Toyoda A."/>
            <person name="Oliveira C."/>
            <person name="Osipova E."/>
            <person name="Leigh N.D."/>
            <person name="Simon A."/>
            <person name="Yun M.H."/>
        </authorList>
    </citation>
    <scope>NUCLEOTIDE SEQUENCE</scope>
    <source>
        <strain evidence="2">20211129_DDA</strain>
        <tissue evidence="2">Liver</tissue>
    </source>
</reference>
<evidence type="ECO:0008006" key="4">
    <source>
        <dbReference type="Google" id="ProtNLM"/>
    </source>
</evidence>